<evidence type="ECO:0000256" key="2">
    <source>
        <dbReference type="ARBA" id="ARBA00022729"/>
    </source>
</evidence>
<dbReference type="Proteomes" id="UP001356095">
    <property type="component" value="Unassembled WGS sequence"/>
</dbReference>
<evidence type="ECO:0000256" key="5">
    <source>
        <dbReference type="ARBA" id="ARBA00023288"/>
    </source>
</evidence>
<dbReference type="PROSITE" id="PS51318">
    <property type="entry name" value="TAT"/>
    <property type="match status" value="1"/>
</dbReference>
<name>A0ABU7KH12_9ACTN</name>
<keyword evidence="3" id="KW-0472">Membrane</keyword>
<keyword evidence="1" id="KW-1003">Cell membrane</keyword>
<dbReference type="RefSeq" id="WP_330095287.1">
    <property type="nucleotide sequence ID" value="NZ_JAUZMY010000053.1"/>
</dbReference>
<evidence type="ECO:0000256" key="3">
    <source>
        <dbReference type="ARBA" id="ARBA00023136"/>
    </source>
</evidence>
<dbReference type="EMBL" id="JAUZMY010000053">
    <property type="protein sequence ID" value="MEE2041530.1"/>
    <property type="molecule type" value="Genomic_DNA"/>
</dbReference>
<evidence type="ECO:0000313" key="7">
    <source>
        <dbReference type="Proteomes" id="UP001356095"/>
    </source>
</evidence>
<keyword evidence="5" id="KW-0449">Lipoprotein</keyword>
<keyword evidence="4" id="KW-0564">Palmitate</keyword>
<protein>
    <submittedName>
        <fullName evidence="6">Extracellular solute-binding protein</fullName>
    </submittedName>
</protein>
<dbReference type="SUPFAM" id="SSF53850">
    <property type="entry name" value="Periplasmic binding protein-like II"/>
    <property type="match status" value="1"/>
</dbReference>
<accession>A0ABU7KH12</accession>
<sequence length="462" mass="49969">MRVPLPRRGPGRMSRRGLLRAGLTASAVGSVAALGGCAATVGPAERRPLVPPKGPDENITLTYWTWWPALQAVADIWNAEHPDVQVRAVTIPGGLDGGYAKMFNSLVAGNQPDLAQVEFFQIPSFLLENGLEDLGRYGALDHADRYDEWQWLQAAYVDGHYGIPVDSGPMMYFYRADKYEEWGVGEAPATWDEYAEAARRVASAGDGAAIESFPVGDADWLAGMCMQAGAQWFSTEGGEWSVNLLDDASVRVAEFWEGLVREGVLDLTRPVWSTGWFQGLQQGTIGTWTVGSWGDAIIRGNDPDNPGRWRVAGMPQWGSGPRLEGTWGGSSSVVLSGAPHPYEAVQFANWLSTDQRAVDAMITECGIGWAASEELNDGSVRNQGPDPFFSDQNYTGIVAETTEHIPTEWVWGPTLSATKNHIGDAFRAAVANDTSFVDALASAQENTVSDIRAKGLSVRSAS</sequence>
<organism evidence="6 7">
    <name type="scientific">Nocardiopsis codii</name>
    <dbReference type="NCBI Taxonomy" id="3065942"/>
    <lineage>
        <taxon>Bacteria</taxon>
        <taxon>Bacillati</taxon>
        <taxon>Actinomycetota</taxon>
        <taxon>Actinomycetes</taxon>
        <taxon>Streptosporangiales</taxon>
        <taxon>Nocardiopsidaceae</taxon>
        <taxon>Nocardiopsis</taxon>
    </lineage>
</organism>
<evidence type="ECO:0000313" key="6">
    <source>
        <dbReference type="EMBL" id="MEE2041530.1"/>
    </source>
</evidence>
<reference evidence="6 7" key="1">
    <citation type="submission" date="2023-08" db="EMBL/GenBank/DDBJ databases">
        <authorList>
            <person name="Girao M."/>
            <person name="Carvalho M.F."/>
        </authorList>
    </citation>
    <scope>NUCLEOTIDE SEQUENCE [LARGE SCALE GENOMIC DNA]</scope>
    <source>
        <strain evidence="6 7">CT-R113</strain>
    </source>
</reference>
<proteinExistence type="predicted"/>
<dbReference type="InterPro" id="IPR006311">
    <property type="entry name" value="TAT_signal"/>
</dbReference>
<keyword evidence="7" id="KW-1185">Reference proteome</keyword>
<gene>
    <name evidence="6" type="ORF">Q8791_30345</name>
</gene>
<comment type="caution">
    <text evidence="6">The sequence shown here is derived from an EMBL/GenBank/DDBJ whole genome shotgun (WGS) entry which is preliminary data.</text>
</comment>
<dbReference type="InterPro" id="IPR006059">
    <property type="entry name" value="SBP"/>
</dbReference>
<dbReference type="Pfam" id="PF01547">
    <property type="entry name" value="SBP_bac_1"/>
    <property type="match status" value="1"/>
</dbReference>
<evidence type="ECO:0000256" key="4">
    <source>
        <dbReference type="ARBA" id="ARBA00023139"/>
    </source>
</evidence>
<dbReference type="Gene3D" id="3.40.190.10">
    <property type="entry name" value="Periplasmic binding protein-like II"/>
    <property type="match status" value="1"/>
</dbReference>
<dbReference type="PANTHER" id="PTHR43649">
    <property type="entry name" value="ARABINOSE-BINDING PROTEIN-RELATED"/>
    <property type="match status" value="1"/>
</dbReference>
<dbReference type="PANTHER" id="PTHR43649:SF33">
    <property type="entry name" value="POLYGALACTURONAN_RHAMNOGALACTURONAN-BINDING PROTEIN YTCQ"/>
    <property type="match status" value="1"/>
</dbReference>
<dbReference type="InterPro" id="IPR050490">
    <property type="entry name" value="Bact_solute-bd_prot1"/>
</dbReference>
<evidence type="ECO:0000256" key="1">
    <source>
        <dbReference type="ARBA" id="ARBA00022475"/>
    </source>
</evidence>
<keyword evidence="2" id="KW-0732">Signal</keyword>